<gene>
    <name evidence="1" type="ORF">SAMN02745131_00033</name>
</gene>
<reference evidence="1 2" key="1">
    <citation type="submission" date="2016-11" db="EMBL/GenBank/DDBJ databases">
        <authorList>
            <person name="Jaros S."/>
            <person name="Januszkiewicz K."/>
            <person name="Wedrychowicz H."/>
        </authorList>
    </citation>
    <scope>NUCLEOTIDE SEQUENCE [LARGE SCALE GENOMIC DNA]</scope>
    <source>
        <strain evidence="1 2">DSM 18119</strain>
    </source>
</reference>
<dbReference type="Proteomes" id="UP000184048">
    <property type="component" value="Unassembled WGS sequence"/>
</dbReference>
<evidence type="ECO:0000313" key="2">
    <source>
        <dbReference type="Proteomes" id="UP000184048"/>
    </source>
</evidence>
<dbReference type="OrthoDB" id="893626at2"/>
<evidence type="ECO:0000313" key="1">
    <source>
        <dbReference type="EMBL" id="SHE29043.1"/>
    </source>
</evidence>
<dbReference type="InterPro" id="IPR029024">
    <property type="entry name" value="TerB-like"/>
</dbReference>
<keyword evidence="2" id="KW-1185">Reference proteome</keyword>
<sequence>MELPIENEQEAAVTILFSAAMQQSGNISQQQIEHLSRAVVLCSRFRGSDLNEMTKKAIALQASHEPAEIIEYCSALITEEFRETLFAMVSEVVLLDGQINDKKTKIFALLALHLKITMERMKMILATYLIRNKWNVEVMD</sequence>
<name>A0A1M4S9Z2_9BACT</name>
<dbReference type="SUPFAM" id="SSF158682">
    <property type="entry name" value="TerB-like"/>
    <property type="match status" value="1"/>
</dbReference>
<evidence type="ECO:0008006" key="3">
    <source>
        <dbReference type="Google" id="ProtNLM"/>
    </source>
</evidence>
<organism evidence="1 2">
    <name type="scientific">Flavisolibacter ginsengisoli DSM 18119</name>
    <dbReference type="NCBI Taxonomy" id="1121884"/>
    <lineage>
        <taxon>Bacteria</taxon>
        <taxon>Pseudomonadati</taxon>
        <taxon>Bacteroidota</taxon>
        <taxon>Chitinophagia</taxon>
        <taxon>Chitinophagales</taxon>
        <taxon>Chitinophagaceae</taxon>
        <taxon>Flavisolibacter</taxon>
    </lineage>
</organism>
<proteinExistence type="predicted"/>
<accession>A0A1M4S9Z2</accession>
<dbReference type="Gene3D" id="1.10.3680.10">
    <property type="entry name" value="TerB-like"/>
    <property type="match status" value="1"/>
</dbReference>
<dbReference type="RefSeq" id="WP_139256296.1">
    <property type="nucleotide sequence ID" value="NZ_FQUU01000001.1"/>
</dbReference>
<dbReference type="AlphaFoldDB" id="A0A1M4S9Z2"/>
<dbReference type="EMBL" id="FQUU01000001">
    <property type="protein sequence ID" value="SHE29043.1"/>
    <property type="molecule type" value="Genomic_DNA"/>
</dbReference>
<protein>
    <recommendedName>
        <fullName evidence="3">Tellurite resistance protein TerB</fullName>
    </recommendedName>
</protein>